<evidence type="ECO:0000256" key="3">
    <source>
        <dbReference type="ARBA" id="ARBA00022692"/>
    </source>
</evidence>
<name>A0AA35S6U9_GEOBA</name>
<feature type="binding site" evidence="6">
    <location>
        <position position="75"/>
    </location>
    <ligand>
        <name>Na(+)</name>
        <dbReference type="ChEBI" id="CHEBI:29101"/>
        <label>1</label>
    </ligand>
</feature>
<evidence type="ECO:0000313" key="9">
    <source>
        <dbReference type="EMBL" id="CAI8024004.1"/>
    </source>
</evidence>
<dbReference type="GO" id="GO:0016020">
    <property type="term" value="C:membrane"/>
    <property type="evidence" value="ECO:0007669"/>
    <property type="project" value="UniProtKB-SubCell"/>
</dbReference>
<dbReference type="InterPro" id="IPR037272">
    <property type="entry name" value="SNS_sf"/>
</dbReference>
<feature type="transmembrane region" description="Helical" evidence="8">
    <location>
        <begin position="200"/>
        <end position="217"/>
    </location>
</feature>
<dbReference type="AlphaFoldDB" id="A0AA35S6U9"/>
<dbReference type="PROSITE" id="PS50267">
    <property type="entry name" value="NA_NEUROTRAN_SYMP_3"/>
    <property type="match status" value="1"/>
</dbReference>
<dbReference type="NCBIfam" id="NF037979">
    <property type="entry name" value="Na_transp"/>
    <property type="match status" value="1"/>
</dbReference>
<feature type="transmembrane region" description="Helical" evidence="8">
    <location>
        <begin position="375"/>
        <end position="399"/>
    </location>
</feature>
<feature type="non-terminal residue" evidence="9">
    <location>
        <position position="608"/>
    </location>
</feature>
<feature type="transmembrane region" description="Helical" evidence="8">
    <location>
        <begin position="308"/>
        <end position="330"/>
    </location>
</feature>
<feature type="transmembrane region" description="Helical" evidence="8">
    <location>
        <begin position="411"/>
        <end position="430"/>
    </location>
</feature>
<feature type="transmembrane region" description="Helical" evidence="8">
    <location>
        <begin position="146"/>
        <end position="174"/>
    </location>
</feature>
<evidence type="ECO:0000256" key="5">
    <source>
        <dbReference type="ARBA" id="ARBA00023136"/>
    </source>
</evidence>
<keyword evidence="6" id="KW-0479">Metal-binding</keyword>
<accession>A0AA35S6U9</accession>
<dbReference type="EMBL" id="CASHTH010002049">
    <property type="protein sequence ID" value="CAI8024004.1"/>
    <property type="molecule type" value="Genomic_DNA"/>
</dbReference>
<keyword evidence="6" id="KW-0915">Sodium</keyword>
<evidence type="ECO:0000313" key="10">
    <source>
        <dbReference type="Proteomes" id="UP001174909"/>
    </source>
</evidence>
<evidence type="ECO:0000256" key="7">
    <source>
        <dbReference type="SAM" id="MobiDB-lite"/>
    </source>
</evidence>
<feature type="binding site" evidence="6">
    <location>
        <position position="314"/>
    </location>
    <ligand>
        <name>Na(+)</name>
        <dbReference type="ChEBI" id="CHEBI:29101"/>
        <label>1</label>
    </ligand>
</feature>
<comment type="caution">
    <text evidence="9">The sequence shown here is derived from an EMBL/GenBank/DDBJ whole genome shotgun (WGS) entry which is preliminary data.</text>
</comment>
<keyword evidence="4 8" id="KW-1133">Transmembrane helix</keyword>
<keyword evidence="2" id="KW-0813">Transport</keyword>
<keyword evidence="5 8" id="KW-0472">Membrane</keyword>
<dbReference type="InterPro" id="IPR000175">
    <property type="entry name" value="Na/ntran_symport"/>
</dbReference>
<evidence type="ECO:0000256" key="2">
    <source>
        <dbReference type="ARBA" id="ARBA00022448"/>
    </source>
</evidence>
<feature type="binding site" evidence="6">
    <location>
        <position position="82"/>
    </location>
    <ligand>
        <name>Na(+)</name>
        <dbReference type="ChEBI" id="CHEBI:29101"/>
        <label>1</label>
    </ligand>
</feature>
<feature type="transmembrane region" description="Helical" evidence="8">
    <location>
        <begin position="482"/>
        <end position="504"/>
    </location>
</feature>
<feature type="binding site" evidence="6">
    <location>
        <position position="391"/>
    </location>
    <ligand>
        <name>Na(+)</name>
        <dbReference type="ChEBI" id="CHEBI:29101"/>
        <label>1</label>
    </ligand>
</feature>
<feature type="transmembrane region" description="Helical" evidence="8">
    <location>
        <begin position="229"/>
        <end position="259"/>
    </location>
</feature>
<organism evidence="9 10">
    <name type="scientific">Geodia barretti</name>
    <name type="common">Barrett's horny sponge</name>
    <dbReference type="NCBI Taxonomy" id="519541"/>
    <lineage>
        <taxon>Eukaryota</taxon>
        <taxon>Metazoa</taxon>
        <taxon>Porifera</taxon>
        <taxon>Demospongiae</taxon>
        <taxon>Heteroscleromorpha</taxon>
        <taxon>Tetractinellida</taxon>
        <taxon>Astrophorina</taxon>
        <taxon>Geodiidae</taxon>
        <taxon>Geodia</taxon>
    </lineage>
</organism>
<feature type="transmembrane region" description="Helical" evidence="8">
    <location>
        <begin position="279"/>
        <end position="296"/>
    </location>
</feature>
<evidence type="ECO:0000256" key="8">
    <source>
        <dbReference type="SAM" id="Phobius"/>
    </source>
</evidence>
<keyword evidence="10" id="KW-1185">Reference proteome</keyword>
<dbReference type="GO" id="GO:0046872">
    <property type="term" value="F:metal ion binding"/>
    <property type="evidence" value="ECO:0007669"/>
    <property type="project" value="UniProtKB-KW"/>
</dbReference>
<evidence type="ECO:0000256" key="4">
    <source>
        <dbReference type="ARBA" id="ARBA00022989"/>
    </source>
</evidence>
<evidence type="ECO:0000256" key="1">
    <source>
        <dbReference type="ARBA" id="ARBA00004141"/>
    </source>
</evidence>
<reference evidence="9" key="1">
    <citation type="submission" date="2023-03" db="EMBL/GenBank/DDBJ databases">
        <authorList>
            <person name="Steffen K."/>
            <person name="Cardenas P."/>
        </authorList>
    </citation>
    <scope>NUCLEOTIDE SEQUENCE</scope>
</reference>
<sequence length="608" mass="67107">MADEGEKSPLLSSHAHRDNEQAGKGLEWTHKRSFASSCGSCALSAATLPLALFKRKKSDEGTFSSSLAVLLTSLGAVVGTGNIWRFPRILGTHAEEGGALSFLLVWFAFLWLWSIPIVLIEYGIGRYTRKALIESWGALLGPSYRFLGAFPVVVSFCISSYYSVLVGWCGYYFIKMCSSTLPSSLDASLQIWNDLQGSNWPVLCHGVAILLASLSVSRGVSTIELVNKVIVPILLSIVVLCFYWAIFLPYAANGIIHLFSPSWESLKDSKLWIDAASQNAWDTSAGIGLFLTYATFMKRTQGAVRLGMLTPFFNNIVSLLCGITVFATVFSVQYQENVPLAEVVETLKTNGEANTGLTFIWMPVLFDNIGSGGRFLAIAFFFCLSLAGLSSLISLLELSIHTITDFGVRRIPATIVIGVSSFLLGTASALDLSVLVNQDAVWGYALILCGCFLIFLVFRYNIIKFRRRLYLQFGVGDWPLPWVWVVVMFIAPLEGVVLIVWWIVDTIRTDPSWWQLSTESLAMTLSQWAGVLLVTIGLNWWLLPHTISPPSNPLLRRLLGTLVIYHDNRGTPPPEADPPSSTLTKEPPVDLQTVRKEKEPSPITIEDV</sequence>
<feature type="binding site" evidence="6">
    <location>
        <position position="78"/>
    </location>
    <ligand>
        <name>Na(+)</name>
        <dbReference type="ChEBI" id="CHEBI:29101"/>
        <label>1</label>
    </ligand>
</feature>
<dbReference type="Pfam" id="PF00209">
    <property type="entry name" value="SNF"/>
    <property type="match status" value="2"/>
</dbReference>
<keyword evidence="3 8" id="KW-0812">Transmembrane</keyword>
<evidence type="ECO:0000256" key="6">
    <source>
        <dbReference type="PIRSR" id="PIRSR600175-1"/>
    </source>
</evidence>
<dbReference type="PANTHER" id="PTHR42948">
    <property type="entry name" value="TRANSPORTER"/>
    <property type="match status" value="1"/>
</dbReference>
<feature type="region of interest" description="Disordered" evidence="7">
    <location>
        <begin position="570"/>
        <end position="608"/>
    </location>
</feature>
<feature type="transmembrane region" description="Helical" evidence="8">
    <location>
        <begin position="524"/>
        <end position="543"/>
    </location>
</feature>
<dbReference type="Proteomes" id="UP001174909">
    <property type="component" value="Unassembled WGS sequence"/>
</dbReference>
<gene>
    <name evidence="9" type="ORF">GBAR_LOCUS13986</name>
</gene>
<comment type="subcellular location">
    <subcellularLocation>
        <location evidence="1">Membrane</location>
        <topology evidence="1">Multi-pass membrane protein</topology>
    </subcellularLocation>
</comment>
<dbReference type="SUPFAM" id="SSF161070">
    <property type="entry name" value="SNF-like"/>
    <property type="match status" value="1"/>
</dbReference>
<feature type="transmembrane region" description="Helical" evidence="8">
    <location>
        <begin position="442"/>
        <end position="462"/>
    </location>
</feature>
<proteinExistence type="predicted"/>
<dbReference type="PANTHER" id="PTHR42948:SF1">
    <property type="entry name" value="TRANSPORTER"/>
    <property type="match status" value="1"/>
</dbReference>
<feature type="transmembrane region" description="Helical" evidence="8">
    <location>
        <begin position="65"/>
        <end position="84"/>
    </location>
</feature>
<protein>
    <submittedName>
        <fullName evidence="9">Uncharacterized sodium-dependent transporter MJ1319</fullName>
    </submittedName>
</protein>
<feature type="transmembrane region" description="Helical" evidence="8">
    <location>
        <begin position="104"/>
        <end position="125"/>
    </location>
</feature>
<dbReference type="PRINTS" id="PR00176">
    <property type="entry name" value="NANEUSMPORT"/>
</dbReference>